<protein>
    <submittedName>
        <fullName evidence="2">Predicted polysaccharide pyruvyl transferase</fullName>
    </submittedName>
</protein>
<dbReference type="GO" id="GO:0016740">
    <property type="term" value="F:transferase activity"/>
    <property type="evidence" value="ECO:0007669"/>
    <property type="project" value="UniProtKB-KW"/>
</dbReference>
<dbReference type="Pfam" id="PF04230">
    <property type="entry name" value="PS_pyruv_trans"/>
    <property type="match status" value="1"/>
</dbReference>
<gene>
    <name evidence="2" type="ORF">SM39_1045</name>
</gene>
<accession>A0AAT9DYT6</accession>
<dbReference type="KEGG" id="smar:SM39_1045"/>
<evidence type="ECO:0000259" key="1">
    <source>
        <dbReference type="Pfam" id="PF04230"/>
    </source>
</evidence>
<feature type="domain" description="Polysaccharide pyruvyl transferase" evidence="1">
    <location>
        <begin position="34"/>
        <end position="333"/>
    </location>
</feature>
<proteinExistence type="predicted"/>
<name>A0AAT9DYT6_SERMA</name>
<evidence type="ECO:0000313" key="2">
    <source>
        <dbReference type="EMBL" id="BAO33094.1"/>
    </source>
</evidence>
<dbReference type="EMBL" id="AP013063">
    <property type="protein sequence ID" value="BAO33094.1"/>
    <property type="molecule type" value="Genomic_DNA"/>
</dbReference>
<organism evidence="2">
    <name type="scientific">Serratia marcescens SM39</name>
    <dbReference type="NCBI Taxonomy" id="1334564"/>
    <lineage>
        <taxon>Bacteria</taxon>
        <taxon>Pseudomonadati</taxon>
        <taxon>Pseudomonadota</taxon>
        <taxon>Gammaproteobacteria</taxon>
        <taxon>Enterobacterales</taxon>
        <taxon>Yersiniaceae</taxon>
        <taxon>Serratia</taxon>
    </lineage>
</organism>
<dbReference type="InterPro" id="IPR007345">
    <property type="entry name" value="Polysacch_pyruvyl_Trfase"/>
</dbReference>
<dbReference type="AlphaFoldDB" id="A0AAT9DYT6"/>
<sequence>MTFFAKLWTRKCEKDVPVPPVKVFYLVSAAGMPNFGDDMLTRFWVTELQRRFPGCTIYLDAVDAVVASRLFPRVRCVDYLWRLVQALGNDGSLEEKLADPYTLPFRERLMSKAFISAESVHLLGGGYINELWGANSRLIEVVAYFTQKYRLACYATGLGLQPLSSEKAEQLAPYIRQFDQFDVRDQASYDVLAPFELPPLGFTGDDYFAFSSYSVGYIAENEQFTLHLCIHTELSEDDVLTESLLGLLGQTTALFLEKHPNAIIKFYEFRPGSDGVFFRQILEFFPQAEFVSFEQVWHDGLKFAPHDFCISSRFHFQVIAASLGIPGVALSWSDYYDNKFSSLQRMSDWPMIRPDINQEELRAILLSFSRGDRQQGLEQVQQAKQLLLAQLYNF</sequence>
<reference evidence="2" key="1">
    <citation type="journal article" date="2014" name="Genome Biol. Evol.">
        <title>Genome evolution and plasticity of Serratia marcescens, an important multidrug-resistant nosocomial pathogen.</title>
        <authorList>
            <person name="Iguchi A."/>
            <person name="Nagaya Y."/>
            <person name="Pradel E."/>
            <person name="Ooka T."/>
            <person name="Ogura Y."/>
            <person name="Katsura K."/>
            <person name="Kurokawa K."/>
            <person name="Oshima K."/>
            <person name="Hattori M."/>
            <person name="Parkhill J."/>
            <person name="Sebaihia M."/>
            <person name="Coulthurst S.J."/>
            <person name="Gotoh N."/>
            <person name="Thomson N.R."/>
            <person name="Ewbank J.J."/>
            <person name="Hayashi T."/>
        </authorList>
    </citation>
    <scope>NUCLEOTIDE SEQUENCE</scope>
    <source>
        <strain evidence="2">SM39</strain>
    </source>
</reference>
<keyword evidence="2" id="KW-0808">Transferase</keyword>